<dbReference type="InterPro" id="IPR032157">
    <property type="entry name" value="PAC4"/>
</dbReference>
<dbReference type="PANTHER" id="PTHR33559:SF1">
    <property type="entry name" value="PROTEASOME ASSEMBLY CHAPERONE 4"/>
    <property type="match status" value="1"/>
</dbReference>
<evidence type="ECO:0000313" key="1">
    <source>
        <dbReference type="EMBL" id="CAI9586531.1"/>
    </source>
</evidence>
<sequence length="73" mass="8181">MRLQDCFLVWVSFSPSPRNLAVAMYSRFESVLLSTLILGDRPETTSRTFAQWLVFHTDASVSIFGGITIGDKP</sequence>
<gene>
    <name evidence="1" type="ORF">SPARVUS_LOCUS10383949</name>
</gene>
<dbReference type="Proteomes" id="UP001162483">
    <property type="component" value="Unassembled WGS sequence"/>
</dbReference>
<comment type="caution">
    <text evidence="1">The sequence shown here is derived from an EMBL/GenBank/DDBJ whole genome shotgun (WGS) entry which is preliminary data.</text>
</comment>
<keyword evidence="2" id="KW-1185">Reference proteome</keyword>
<reference evidence="1" key="1">
    <citation type="submission" date="2023-05" db="EMBL/GenBank/DDBJ databases">
        <authorList>
            <person name="Stuckert A."/>
        </authorList>
    </citation>
    <scope>NUCLEOTIDE SEQUENCE</scope>
</reference>
<dbReference type="EMBL" id="CATNWA010015761">
    <property type="protein sequence ID" value="CAI9586531.1"/>
    <property type="molecule type" value="Genomic_DNA"/>
</dbReference>
<dbReference type="PANTHER" id="PTHR33559">
    <property type="entry name" value="PROTEASOME ASSEMBLY CHAPERONE 4"/>
    <property type="match status" value="1"/>
</dbReference>
<evidence type="ECO:0008006" key="3">
    <source>
        <dbReference type="Google" id="ProtNLM"/>
    </source>
</evidence>
<protein>
    <recommendedName>
        <fullName evidence="3">Secreted protein</fullName>
    </recommendedName>
</protein>
<evidence type="ECO:0000313" key="2">
    <source>
        <dbReference type="Proteomes" id="UP001162483"/>
    </source>
</evidence>
<name>A0ABN9ESY2_9NEOB</name>
<organism evidence="1 2">
    <name type="scientific">Staurois parvus</name>
    <dbReference type="NCBI Taxonomy" id="386267"/>
    <lineage>
        <taxon>Eukaryota</taxon>
        <taxon>Metazoa</taxon>
        <taxon>Chordata</taxon>
        <taxon>Craniata</taxon>
        <taxon>Vertebrata</taxon>
        <taxon>Euteleostomi</taxon>
        <taxon>Amphibia</taxon>
        <taxon>Batrachia</taxon>
        <taxon>Anura</taxon>
        <taxon>Neobatrachia</taxon>
        <taxon>Ranoidea</taxon>
        <taxon>Ranidae</taxon>
        <taxon>Staurois</taxon>
    </lineage>
</organism>
<accession>A0ABN9ESY2</accession>
<proteinExistence type="predicted"/>